<dbReference type="PROSITE" id="PS50068">
    <property type="entry name" value="LDLRA_2"/>
    <property type="match status" value="8"/>
</dbReference>
<feature type="disulfide bond" evidence="14">
    <location>
        <begin position="146"/>
        <end position="158"/>
    </location>
</feature>
<dbReference type="FunFam" id="2.10.25.10:FF:000010">
    <property type="entry name" value="Pro-epidermal growth factor"/>
    <property type="match status" value="1"/>
</dbReference>
<evidence type="ECO:0000259" key="18">
    <source>
        <dbReference type="PROSITE" id="PS50026"/>
    </source>
</evidence>
<proteinExistence type="predicted"/>
<dbReference type="InterPro" id="IPR000033">
    <property type="entry name" value="LDLR_classB_rpt"/>
</dbReference>
<dbReference type="InterPro" id="IPR023415">
    <property type="entry name" value="LDLR_class-A_CS"/>
</dbReference>
<keyword evidence="12" id="KW-0325">Glycoprotein</keyword>
<feature type="signal peptide" evidence="17">
    <location>
        <begin position="1"/>
        <end position="20"/>
    </location>
</feature>
<evidence type="ECO:0000256" key="16">
    <source>
        <dbReference type="SAM" id="Phobius"/>
    </source>
</evidence>
<dbReference type="Gene3D" id="2.10.25.10">
    <property type="entry name" value="Laminin"/>
    <property type="match status" value="3"/>
</dbReference>
<dbReference type="AlphaFoldDB" id="A0A3Q3BHZ1"/>
<feature type="transmembrane region" description="Helical" evidence="16">
    <location>
        <begin position="948"/>
        <end position="968"/>
    </location>
</feature>
<keyword evidence="8 16" id="KW-1133">Transmembrane helix</keyword>
<keyword evidence="10 13" id="KW-1015">Disulfide bond</keyword>
<evidence type="ECO:0000313" key="20">
    <source>
        <dbReference type="Proteomes" id="UP000264840"/>
    </source>
</evidence>
<dbReference type="GO" id="GO:0042562">
    <property type="term" value="F:hormone binding"/>
    <property type="evidence" value="ECO:0007669"/>
    <property type="project" value="TreeGrafter"/>
</dbReference>
<comment type="caution">
    <text evidence="13">Lacks conserved residue(s) required for the propagation of feature annotation.</text>
</comment>
<feature type="region of interest" description="Disordered" evidence="15">
    <location>
        <begin position="976"/>
        <end position="1015"/>
    </location>
</feature>
<dbReference type="FunFam" id="4.10.400.10:FF:000034">
    <property type="entry name" value="Low-density lipoprotein receptor-related protein 2"/>
    <property type="match status" value="1"/>
</dbReference>
<feature type="chain" id="PRO_5018631112" evidence="17">
    <location>
        <begin position="21"/>
        <end position="1015"/>
    </location>
</feature>
<evidence type="ECO:0000256" key="8">
    <source>
        <dbReference type="ARBA" id="ARBA00022989"/>
    </source>
</evidence>
<dbReference type="PROSITE" id="PS01209">
    <property type="entry name" value="LDLRA_1"/>
    <property type="match status" value="2"/>
</dbReference>
<dbReference type="InterPro" id="IPR002172">
    <property type="entry name" value="LDrepeatLR_classA_rpt"/>
</dbReference>
<feature type="domain" description="EGF-like" evidence="18">
    <location>
        <begin position="901"/>
        <end position="937"/>
    </location>
</feature>
<dbReference type="PRINTS" id="PR00261">
    <property type="entry name" value="LDLRECEPTOR"/>
</dbReference>
<feature type="compositionally biased region" description="Basic and acidic residues" evidence="15">
    <location>
        <begin position="1006"/>
        <end position="1015"/>
    </location>
</feature>
<dbReference type="GO" id="GO:0012505">
    <property type="term" value="C:endomembrane system"/>
    <property type="evidence" value="ECO:0007669"/>
    <property type="project" value="UniProtKB-SubCell"/>
</dbReference>
<dbReference type="SUPFAM" id="SSF63825">
    <property type="entry name" value="YWTD domain"/>
    <property type="match status" value="2"/>
</dbReference>
<comment type="subcellular location">
    <subcellularLocation>
        <location evidence="2">Endomembrane system</location>
    </subcellularLocation>
    <subcellularLocation>
        <location evidence="1">Membrane</location>
        <topology evidence="1">Single-pass membrane protein</topology>
    </subcellularLocation>
</comment>
<dbReference type="InterPro" id="IPR000742">
    <property type="entry name" value="EGF"/>
</dbReference>
<evidence type="ECO:0000256" key="9">
    <source>
        <dbReference type="ARBA" id="ARBA00023136"/>
    </source>
</evidence>
<accession>A0A3Q3BHZ1</accession>
<dbReference type="PROSITE" id="PS00010">
    <property type="entry name" value="ASX_HYDROXYL"/>
    <property type="match status" value="1"/>
</dbReference>
<dbReference type="SMART" id="SM00181">
    <property type="entry name" value="EGF"/>
    <property type="match status" value="6"/>
</dbReference>
<keyword evidence="7" id="KW-0677">Repeat</keyword>
<evidence type="ECO:0000256" key="2">
    <source>
        <dbReference type="ARBA" id="ARBA00004308"/>
    </source>
</evidence>
<dbReference type="GeneTree" id="ENSGT00940000162544"/>
<dbReference type="SUPFAM" id="SSF57196">
    <property type="entry name" value="EGF/Laminin"/>
    <property type="match status" value="4"/>
</dbReference>
<evidence type="ECO:0000256" key="7">
    <source>
        <dbReference type="ARBA" id="ARBA00022737"/>
    </source>
</evidence>
<reference evidence="19" key="2">
    <citation type="submission" date="2025-09" db="UniProtKB">
        <authorList>
            <consortium name="Ensembl"/>
        </authorList>
    </citation>
    <scope>IDENTIFICATION</scope>
</reference>
<keyword evidence="9 16" id="KW-0472">Membrane</keyword>
<evidence type="ECO:0000256" key="10">
    <source>
        <dbReference type="ARBA" id="ARBA00023157"/>
    </source>
</evidence>
<keyword evidence="20" id="KW-1185">Reference proteome</keyword>
<evidence type="ECO:0000256" key="13">
    <source>
        <dbReference type="PROSITE-ProRule" id="PRU00076"/>
    </source>
</evidence>
<dbReference type="SMART" id="SM00179">
    <property type="entry name" value="EGF_CA"/>
    <property type="match status" value="3"/>
</dbReference>
<dbReference type="InterPro" id="IPR051221">
    <property type="entry name" value="LDLR-related"/>
</dbReference>
<dbReference type="PROSITE" id="PS00022">
    <property type="entry name" value="EGF_1"/>
    <property type="match status" value="1"/>
</dbReference>
<evidence type="ECO:0000256" key="15">
    <source>
        <dbReference type="SAM" id="MobiDB-lite"/>
    </source>
</evidence>
<dbReference type="GO" id="GO:0006898">
    <property type="term" value="P:receptor-mediated endocytosis"/>
    <property type="evidence" value="ECO:0007669"/>
    <property type="project" value="TreeGrafter"/>
</dbReference>
<dbReference type="PROSITE" id="PS01187">
    <property type="entry name" value="EGF_CA"/>
    <property type="match status" value="1"/>
</dbReference>
<evidence type="ECO:0000256" key="5">
    <source>
        <dbReference type="ARBA" id="ARBA00022692"/>
    </source>
</evidence>
<feature type="disulfide bond" evidence="14">
    <location>
        <begin position="205"/>
        <end position="220"/>
    </location>
</feature>
<feature type="disulfide bond" evidence="14">
    <location>
        <begin position="274"/>
        <end position="292"/>
    </location>
</feature>
<dbReference type="InterPro" id="IPR036055">
    <property type="entry name" value="LDL_receptor-like_sf"/>
</dbReference>
<dbReference type="InterPro" id="IPR000152">
    <property type="entry name" value="EGF-type_Asp/Asn_hydroxyl_site"/>
</dbReference>
<dbReference type="PROSITE" id="PS50026">
    <property type="entry name" value="EGF_3"/>
    <property type="match status" value="2"/>
</dbReference>
<dbReference type="SUPFAM" id="SSF57424">
    <property type="entry name" value="LDL receptor-like module"/>
    <property type="match status" value="8"/>
</dbReference>
<feature type="disulfide bond" evidence="14">
    <location>
        <begin position="48"/>
        <end position="63"/>
    </location>
</feature>
<evidence type="ECO:0000256" key="12">
    <source>
        <dbReference type="ARBA" id="ARBA00023180"/>
    </source>
</evidence>
<dbReference type="GO" id="GO:0016324">
    <property type="term" value="C:apical plasma membrane"/>
    <property type="evidence" value="ECO:0007669"/>
    <property type="project" value="TreeGrafter"/>
</dbReference>
<dbReference type="FunFam" id="4.10.400.10:FF:000045">
    <property type="entry name" value="Low-density lipoprotein receptor-related protein 2"/>
    <property type="match status" value="1"/>
</dbReference>
<keyword evidence="4" id="KW-0254">Endocytosis</keyword>
<dbReference type="STRING" id="8153.ENSHBUP00000000566"/>
<keyword evidence="5 16" id="KW-0812">Transmembrane</keyword>
<dbReference type="InterPro" id="IPR018097">
    <property type="entry name" value="EGF_Ca-bd_CS"/>
</dbReference>
<evidence type="ECO:0000256" key="1">
    <source>
        <dbReference type="ARBA" id="ARBA00004167"/>
    </source>
</evidence>
<feature type="disulfide bond" evidence="13">
    <location>
        <begin position="927"/>
        <end position="936"/>
    </location>
</feature>
<keyword evidence="6 17" id="KW-0732">Signal</keyword>
<feature type="region of interest" description="Disordered" evidence="15">
    <location>
        <begin position="862"/>
        <end position="883"/>
    </location>
</feature>
<evidence type="ECO:0000256" key="17">
    <source>
        <dbReference type="SAM" id="SignalP"/>
    </source>
</evidence>
<feature type="disulfide bond" evidence="14">
    <location>
        <begin position="165"/>
        <end position="180"/>
    </location>
</feature>
<dbReference type="SMART" id="SM00192">
    <property type="entry name" value="LDLa"/>
    <property type="match status" value="8"/>
</dbReference>
<reference evidence="19" key="1">
    <citation type="submission" date="2025-08" db="UniProtKB">
        <authorList>
            <consortium name="Ensembl"/>
        </authorList>
    </citation>
    <scope>IDENTIFICATION</scope>
</reference>
<evidence type="ECO:0000256" key="14">
    <source>
        <dbReference type="PROSITE-ProRule" id="PRU00124"/>
    </source>
</evidence>
<dbReference type="Pfam" id="PF00057">
    <property type="entry name" value="Ldl_recept_a"/>
    <property type="match status" value="7"/>
</dbReference>
<organism evidence="19 20">
    <name type="scientific">Haplochromis burtoni</name>
    <name type="common">Burton's mouthbrooder</name>
    <name type="synonym">Chromis burtoni</name>
    <dbReference type="NCBI Taxonomy" id="8153"/>
    <lineage>
        <taxon>Eukaryota</taxon>
        <taxon>Metazoa</taxon>
        <taxon>Chordata</taxon>
        <taxon>Craniata</taxon>
        <taxon>Vertebrata</taxon>
        <taxon>Euteleostomi</taxon>
        <taxon>Actinopterygii</taxon>
        <taxon>Neopterygii</taxon>
        <taxon>Teleostei</taxon>
        <taxon>Neoteleostei</taxon>
        <taxon>Acanthomorphata</taxon>
        <taxon>Ovalentaria</taxon>
        <taxon>Cichlomorphae</taxon>
        <taxon>Cichliformes</taxon>
        <taxon>Cichlidae</taxon>
        <taxon>African cichlids</taxon>
        <taxon>Pseudocrenilabrinae</taxon>
        <taxon>Haplochromini</taxon>
        <taxon>Haplochromis</taxon>
    </lineage>
</organism>
<feature type="disulfide bond" evidence="14">
    <location>
        <begin position="247"/>
        <end position="262"/>
    </location>
</feature>
<evidence type="ECO:0000256" key="11">
    <source>
        <dbReference type="ARBA" id="ARBA00023170"/>
    </source>
</evidence>
<dbReference type="PANTHER" id="PTHR22722:SF12">
    <property type="entry name" value="EGF-LIKE DOMAIN-CONTAINING PROTEIN"/>
    <property type="match status" value="1"/>
</dbReference>
<name>A0A3Q3BHZ1_HAPBU</name>
<protein>
    <submittedName>
        <fullName evidence="19">Low-density lipoprotein receptor-related protein 2-like</fullName>
    </submittedName>
</protein>
<dbReference type="Pfam" id="PF00008">
    <property type="entry name" value="EGF"/>
    <property type="match status" value="1"/>
</dbReference>
<dbReference type="InterPro" id="IPR001881">
    <property type="entry name" value="EGF-like_Ca-bd_dom"/>
</dbReference>
<dbReference type="GO" id="GO:0005509">
    <property type="term" value="F:calcium ion binding"/>
    <property type="evidence" value="ECO:0007669"/>
    <property type="project" value="InterPro"/>
</dbReference>
<dbReference type="Pfam" id="PF07645">
    <property type="entry name" value="EGF_CA"/>
    <property type="match status" value="1"/>
</dbReference>
<dbReference type="PANTHER" id="PTHR22722">
    <property type="entry name" value="LOW-DENSITY LIPOPROTEIN RECEPTOR-RELATED PROTEIN 2-RELATED"/>
    <property type="match status" value="1"/>
</dbReference>
<dbReference type="Ensembl" id="ENSHBUT00000015264.1">
    <property type="protein sequence ID" value="ENSHBUP00000000566.1"/>
    <property type="gene ID" value="ENSHBUG00000001753.1"/>
</dbReference>
<feature type="domain" description="EGF-like" evidence="18">
    <location>
        <begin position="344"/>
        <end position="385"/>
    </location>
</feature>
<dbReference type="SMART" id="SM00135">
    <property type="entry name" value="LY"/>
    <property type="match status" value="5"/>
</dbReference>
<feature type="disulfide bond" evidence="14">
    <location>
        <begin position="186"/>
        <end position="198"/>
    </location>
</feature>
<dbReference type="Gene3D" id="4.10.400.10">
    <property type="entry name" value="Low-density Lipoprotein Receptor"/>
    <property type="match status" value="8"/>
</dbReference>
<sequence>MGGCLFLCLVLLSDSLQVLSAGSGLRSCTRDSKLCRDGSECVLYRYLCDGERDCMDGSDEEDCETSCSKDQFQCAHGRMCIEKSQVCDGVPHCQDRSDEAECTKYMEGCSHQCDNKSRCIPSSFLCDGESDCSDGSDEAKCEKEDCSDTEFKCTSGQCVLAAMRCDGHPDCRDRSDEEDCTKVPACKTKLRCPQSKECLVQEWICDGDQDCRDGTDEKDCPVAPVNCGEFQWLCKSKTKCIPKAWLCDGMKDCNDGSDETECPAVTCAPHQFQCGSQECLDPNLVCNGITNCADGSDEGGSCHTDCAEENIMHCSQGCYNTPQGPRCRCAAGFRLMEDGLACADVDECEVQTPGVCSQLCINAPGSYRCDCQPGFIMEADGHHCKITGEPLLLSSIQTDIYLYGLRSHSLVTLPSSAKKAVLSLDYDWKGQKVFWVSLEMAAIMWSSLDQKMTGSLIKGVQADSIAVDWVGRNLYWINGVKSYIAAIRLAAASARSLYQSIILDEDLDQPRSLIYLQSQHTTAELKGWPEHLALQIPSVNKANLMDYILKERTLFVTDDATSSLSSFRLKDSLLTSRGQLLELLDDAVTAMAVDWITLNIYWSSYKQPHLQVTAVTGTYTAILIKEGINRVGSIALHPPSGRVCFTNMDLEATGSTATIVCASMDGGEQRVVWKDAVQPTSLVFSNNGDNIFWADTSLGTIGSVLIDGSGYTELKVDDGLAAVAVSDNILLWITVTDKTQLWYKDAQQDKKLWFEVGTQVVGLKAFSKRSQMGSNPCTENNGNCEHLCLATPTSRTCKCSYDHILLNATQCSPEQHCPAGSRPCLDHLSCLPVEKFCDGHADCTDHSDENCVGTQQCPGAEVLAPTQPHSSPPPPSSVSPVSQVTGLNTTLNVSIQRVNLDAQQCSQRRCSGNGHCVETKGVTTCVCSLGYSGDSCENRLMKTMQGPIVYTAVGLCAAVVIIVVIVLVKRKKSANLRGTGPSAGKEMSMTDLESKAETIPTSHTASAEKPEVDLP</sequence>
<keyword evidence="3 13" id="KW-0245">EGF-like domain</keyword>
<dbReference type="Gene3D" id="2.120.10.30">
    <property type="entry name" value="TolB, C-terminal domain"/>
    <property type="match status" value="2"/>
</dbReference>
<feature type="disulfide bond" evidence="14">
    <location>
        <begin position="267"/>
        <end position="279"/>
    </location>
</feature>
<dbReference type="InterPro" id="IPR011042">
    <property type="entry name" value="6-blade_b-propeller_TolB-like"/>
</dbReference>
<feature type="disulfide bond" evidence="14">
    <location>
        <begin position="126"/>
        <end position="141"/>
    </location>
</feature>
<evidence type="ECO:0000256" key="6">
    <source>
        <dbReference type="ARBA" id="ARBA00022729"/>
    </source>
</evidence>
<dbReference type="PROSITE" id="PS01186">
    <property type="entry name" value="EGF_2"/>
    <property type="match status" value="2"/>
</dbReference>
<evidence type="ECO:0000256" key="3">
    <source>
        <dbReference type="ARBA" id="ARBA00022536"/>
    </source>
</evidence>
<keyword evidence="11" id="KW-0675">Receptor</keyword>
<feature type="disulfide bond" evidence="14">
    <location>
        <begin position="153"/>
        <end position="171"/>
    </location>
</feature>
<feature type="disulfide bond" evidence="14">
    <location>
        <begin position="87"/>
        <end position="102"/>
    </location>
</feature>
<dbReference type="InterPro" id="IPR049883">
    <property type="entry name" value="NOTCH1_EGF-like"/>
</dbReference>
<evidence type="ECO:0000313" key="19">
    <source>
        <dbReference type="Ensembl" id="ENSHBUP00000000566.1"/>
    </source>
</evidence>
<dbReference type="GO" id="GO:0043235">
    <property type="term" value="C:receptor complex"/>
    <property type="evidence" value="ECO:0007669"/>
    <property type="project" value="TreeGrafter"/>
</dbReference>
<evidence type="ECO:0000256" key="4">
    <source>
        <dbReference type="ARBA" id="ARBA00022583"/>
    </source>
</evidence>
<dbReference type="CDD" id="cd00054">
    <property type="entry name" value="EGF_CA"/>
    <property type="match status" value="1"/>
</dbReference>
<dbReference type="OMA" id="IEQRQVC"/>
<dbReference type="Proteomes" id="UP000264840">
    <property type="component" value="Unplaced"/>
</dbReference>
<dbReference type="CDD" id="cd00112">
    <property type="entry name" value="LDLa"/>
    <property type="match status" value="8"/>
</dbReference>